<sequence>MWNRQGESSGHRDELTRRGKEPVEEEIAPPVGLEYPFPYWVADIEEEEWKKIRKYLIGLSWVSARYGHEPDPEHGLEPDHHLDIQGTIMGSRCI</sequence>
<accession>A0A5P1EQU7</accession>
<keyword evidence="3" id="KW-1185">Reference proteome</keyword>
<reference evidence="3" key="1">
    <citation type="journal article" date="2017" name="Nat. Commun.">
        <title>The asparagus genome sheds light on the origin and evolution of a young Y chromosome.</title>
        <authorList>
            <person name="Harkess A."/>
            <person name="Zhou J."/>
            <person name="Xu C."/>
            <person name="Bowers J.E."/>
            <person name="Van der Hulst R."/>
            <person name="Ayyampalayam S."/>
            <person name="Mercati F."/>
            <person name="Riccardi P."/>
            <person name="McKain M.R."/>
            <person name="Kakrana A."/>
            <person name="Tang H."/>
            <person name="Ray J."/>
            <person name="Groenendijk J."/>
            <person name="Arikit S."/>
            <person name="Mathioni S.M."/>
            <person name="Nakano M."/>
            <person name="Shan H."/>
            <person name="Telgmann-Rauber A."/>
            <person name="Kanno A."/>
            <person name="Yue Z."/>
            <person name="Chen H."/>
            <person name="Li W."/>
            <person name="Chen Y."/>
            <person name="Xu X."/>
            <person name="Zhang Y."/>
            <person name="Luo S."/>
            <person name="Chen H."/>
            <person name="Gao J."/>
            <person name="Mao Z."/>
            <person name="Pires J.C."/>
            <person name="Luo M."/>
            <person name="Kudrna D."/>
            <person name="Wing R.A."/>
            <person name="Meyers B.C."/>
            <person name="Yi K."/>
            <person name="Kong H."/>
            <person name="Lavrijsen P."/>
            <person name="Sunseri F."/>
            <person name="Falavigna A."/>
            <person name="Ye Y."/>
            <person name="Leebens-Mack J.H."/>
            <person name="Chen G."/>
        </authorList>
    </citation>
    <scope>NUCLEOTIDE SEQUENCE [LARGE SCALE GENOMIC DNA]</scope>
    <source>
        <strain evidence="3">cv. DH0086</strain>
    </source>
</reference>
<feature type="region of interest" description="Disordered" evidence="1">
    <location>
        <begin position="1"/>
        <end position="27"/>
    </location>
</feature>
<feature type="compositionally biased region" description="Basic and acidic residues" evidence="1">
    <location>
        <begin position="9"/>
        <end position="22"/>
    </location>
</feature>
<dbReference type="AlphaFoldDB" id="A0A5P1EQU7"/>
<evidence type="ECO:0000313" key="3">
    <source>
        <dbReference type="Proteomes" id="UP000243459"/>
    </source>
</evidence>
<name>A0A5P1EQU7_ASPOF</name>
<evidence type="ECO:0000313" key="2">
    <source>
        <dbReference type="EMBL" id="ONK66941.1"/>
    </source>
</evidence>
<protein>
    <submittedName>
        <fullName evidence="2">Uncharacterized protein</fullName>
    </submittedName>
</protein>
<organism evidence="2 3">
    <name type="scientific">Asparagus officinalis</name>
    <name type="common">Garden asparagus</name>
    <dbReference type="NCBI Taxonomy" id="4686"/>
    <lineage>
        <taxon>Eukaryota</taxon>
        <taxon>Viridiplantae</taxon>
        <taxon>Streptophyta</taxon>
        <taxon>Embryophyta</taxon>
        <taxon>Tracheophyta</taxon>
        <taxon>Spermatophyta</taxon>
        <taxon>Magnoliopsida</taxon>
        <taxon>Liliopsida</taxon>
        <taxon>Asparagales</taxon>
        <taxon>Asparagaceae</taxon>
        <taxon>Asparagoideae</taxon>
        <taxon>Asparagus</taxon>
    </lineage>
</organism>
<dbReference type="Gramene" id="ONK66941">
    <property type="protein sequence ID" value="ONK66941"/>
    <property type="gene ID" value="A4U43_C06F13800"/>
</dbReference>
<dbReference type="Proteomes" id="UP000243459">
    <property type="component" value="Chromosome 6"/>
</dbReference>
<dbReference type="EMBL" id="CM007386">
    <property type="protein sequence ID" value="ONK66941.1"/>
    <property type="molecule type" value="Genomic_DNA"/>
</dbReference>
<proteinExistence type="predicted"/>
<gene>
    <name evidence="2" type="ORF">A4U43_C06F13800</name>
</gene>
<evidence type="ECO:0000256" key="1">
    <source>
        <dbReference type="SAM" id="MobiDB-lite"/>
    </source>
</evidence>